<organism evidence="2 3">
    <name type="scientific">Phytophthora oleae</name>
    <dbReference type="NCBI Taxonomy" id="2107226"/>
    <lineage>
        <taxon>Eukaryota</taxon>
        <taxon>Sar</taxon>
        <taxon>Stramenopiles</taxon>
        <taxon>Oomycota</taxon>
        <taxon>Peronosporomycetes</taxon>
        <taxon>Peronosporales</taxon>
        <taxon>Peronosporaceae</taxon>
        <taxon>Phytophthora</taxon>
    </lineage>
</organism>
<dbReference type="AlphaFoldDB" id="A0ABD3FZC5"/>
<gene>
    <name evidence="2" type="ORF">V7S43_004307</name>
</gene>
<evidence type="ECO:0000313" key="3">
    <source>
        <dbReference type="Proteomes" id="UP001632037"/>
    </source>
</evidence>
<dbReference type="EMBL" id="JBIMZQ010000006">
    <property type="protein sequence ID" value="KAL3671125.1"/>
    <property type="molecule type" value="Genomic_DNA"/>
</dbReference>
<name>A0ABD3FZC5_9STRA</name>
<proteinExistence type="predicted"/>
<keyword evidence="3" id="KW-1185">Reference proteome</keyword>
<feature type="compositionally biased region" description="Basic and acidic residues" evidence="1">
    <location>
        <begin position="1"/>
        <end position="22"/>
    </location>
</feature>
<reference evidence="2 3" key="1">
    <citation type="submission" date="2024-09" db="EMBL/GenBank/DDBJ databases">
        <title>Genome sequencing and assembly of Phytophthora oleae, isolate VK10A, causative agent of rot of olive drupes.</title>
        <authorList>
            <person name="Conti Taguali S."/>
            <person name="Riolo M."/>
            <person name="La Spada F."/>
            <person name="Cacciola S.O."/>
            <person name="Dionisio G."/>
        </authorList>
    </citation>
    <scope>NUCLEOTIDE SEQUENCE [LARGE SCALE GENOMIC DNA]</scope>
    <source>
        <strain evidence="2 3">VK10A</strain>
    </source>
</reference>
<dbReference type="Proteomes" id="UP001632037">
    <property type="component" value="Unassembled WGS sequence"/>
</dbReference>
<evidence type="ECO:0000256" key="1">
    <source>
        <dbReference type="SAM" id="MobiDB-lite"/>
    </source>
</evidence>
<protein>
    <submittedName>
        <fullName evidence="2">Uncharacterized protein</fullName>
    </submittedName>
</protein>
<feature type="region of interest" description="Disordered" evidence="1">
    <location>
        <begin position="1"/>
        <end position="40"/>
    </location>
</feature>
<sequence>MSYREDGGSHADQRGYNSRDCDTQSSWQRWPGPARPAGLRSMWSAGQLQPASPKFKKWEASEKLDAEVDCRALMKKHWTNLLKKSTARL</sequence>
<accession>A0ABD3FZC5</accession>
<evidence type="ECO:0000313" key="2">
    <source>
        <dbReference type="EMBL" id="KAL3671125.1"/>
    </source>
</evidence>
<comment type="caution">
    <text evidence="2">The sequence shown here is derived from an EMBL/GenBank/DDBJ whole genome shotgun (WGS) entry which is preliminary data.</text>
</comment>